<evidence type="ECO:0000256" key="2">
    <source>
        <dbReference type="ARBA" id="ARBA00022679"/>
    </source>
</evidence>
<evidence type="ECO:0000313" key="7">
    <source>
        <dbReference type="Proteomes" id="UP000054270"/>
    </source>
</evidence>
<reference evidence="7" key="1">
    <citation type="submission" date="2014-04" db="EMBL/GenBank/DDBJ databases">
        <title>Evolutionary Origins and Diversification of the Mycorrhizal Mutualists.</title>
        <authorList>
            <consortium name="DOE Joint Genome Institute"/>
            <consortium name="Mycorrhizal Genomics Consortium"/>
            <person name="Kohler A."/>
            <person name="Kuo A."/>
            <person name="Nagy L.G."/>
            <person name="Floudas D."/>
            <person name="Copeland A."/>
            <person name="Barry K.W."/>
            <person name="Cichocki N."/>
            <person name="Veneault-Fourrey C."/>
            <person name="LaButti K."/>
            <person name="Lindquist E.A."/>
            <person name="Lipzen A."/>
            <person name="Lundell T."/>
            <person name="Morin E."/>
            <person name="Murat C."/>
            <person name="Riley R."/>
            <person name="Ohm R."/>
            <person name="Sun H."/>
            <person name="Tunlid A."/>
            <person name="Henrissat B."/>
            <person name="Grigoriev I.V."/>
            <person name="Hibbett D.S."/>
            <person name="Martin F."/>
        </authorList>
    </citation>
    <scope>NUCLEOTIDE SEQUENCE [LARGE SCALE GENOMIC DNA]</scope>
    <source>
        <strain evidence="7">FD-334 SS-4</strain>
    </source>
</reference>
<dbReference type="STRING" id="945553.A0A0D2NQP4"/>
<name>A0A0D2NQP4_HYPSF</name>
<feature type="compositionally biased region" description="Acidic residues" evidence="5">
    <location>
        <begin position="257"/>
        <end position="278"/>
    </location>
</feature>
<dbReference type="GO" id="GO:0005634">
    <property type="term" value="C:nucleus"/>
    <property type="evidence" value="ECO:0007669"/>
    <property type="project" value="TreeGrafter"/>
</dbReference>
<feature type="region of interest" description="Disordered" evidence="5">
    <location>
        <begin position="257"/>
        <end position="281"/>
    </location>
</feature>
<dbReference type="EMBL" id="KN817581">
    <property type="protein sequence ID" value="KJA19096.1"/>
    <property type="molecule type" value="Genomic_DNA"/>
</dbReference>
<dbReference type="InterPro" id="IPR005522">
    <property type="entry name" value="IPK"/>
</dbReference>
<dbReference type="PANTHER" id="PTHR12400">
    <property type="entry name" value="INOSITOL POLYPHOSPHATE KINASE"/>
    <property type="match status" value="1"/>
</dbReference>
<dbReference type="GO" id="GO:0005737">
    <property type="term" value="C:cytoplasm"/>
    <property type="evidence" value="ECO:0007669"/>
    <property type="project" value="TreeGrafter"/>
</dbReference>
<proteinExistence type="inferred from homology"/>
<dbReference type="SUPFAM" id="SSF56104">
    <property type="entry name" value="SAICAR synthase-like"/>
    <property type="match status" value="1"/>
</dbReference>
<dbReference type="EC" id="2.7.-.-" evidence="4"/>
<keyword evidence="2 4" id="KW-0808">Transferase</keyword>
<dbReference type="Gene3D" id="3.30.470.160">
    <property type="entry name" value="Inositol polyphosphate kinase"/>
    <property type="match status" value="1"/>
</dbReference>
<dbReference type="AlphaFoldDB" id="A0A0D2NQP4"/>
<evidence type="ECO:0000256" key="3">
    <source>
        <dbReference type="ARBA" id="ARBA00022777"/>
    </source>
</evidence>
<evidence type="ECO:0000256" key="4">
    <source>
        <dbReference type="RuleBase" id="RU363090"/>
    </source>
</evidence>
<accession>A0A0D2NQP4</accession>
<dbReference type="GO" id="GO:0000824">
    <property type="term" value="F:inositol-1,4,5,6-tetrakisphosphate 3-kinase activity"/>
    <property type="evidence" value="ECO:0007669"/>
    <property type="project" value="TreeGrafter"/>
</dbReference>
<dbReference type="PANTHER" id="PTHR12400:SF108">
    <property type="entry name" value="KINASE"/>
    <property type="match status" value="1"/>
</dbReference>
<dbReference type="OMA" id="FRICGMK"/>
<evidence type="ECO:0000256" key="1">
    <source>
        <dbReference type="ARBA" id="ARBA00007374"/>
    </source>
</evidence>
<dbReference type="Proteomes" id="UP000054270">
    <property type="component" value="Unassembled WGS sequence"/>
</dbReference>
<dbReference type="GO" id="GO:0032958">
    <property type="term" value="P:inositol phosphate biosynthetic process"/>
    <property type="evidence" value="ECO:0007669"/>
    <property type="project" value="InterPro"/>
</dbReference>
<gene>
    <name evidence="6" type="ORF">HYPSUDRAFT_44552</name>
</gene>
<sequence length="337" mass="36603">MDTHLLESQVGGHAGVMTTEDGSLIIKPAMLQELEFYQALQSNSALAALRPYTPNFLGTLKLQGTIDPAEKDAAEGLVKLQPAMDQKESIVLENLTFPFLRPNILDVKLGTVLYAEGASPEKIARMEKTAQETTSATTGIRLTGFQVYDNITGKPVNTPKAYGKSIRPADLSDGIANFFPVGTFVPPSLQTVMSSSGLPRDTLILVLRAIRAEVAAIREVLATLEFRMVGGSLLIIYEAEWARAAESIKKYLEHEEEEILAEEEEEEDDEEDDEDEDPEIKLGPPLLVKLIDFAHTALKPGEGPDKGILSGVDTLLKLLDGRLEDLGPLSPPPASPT</sequence>
<protein>
    <recommendedName>
        <fullName evidence="4">Kinase</fullName>
        <ecNumber evidence="4">2.7.-.-</ecNumber>
    </recommendedName>
</protein>
<dbReference type="InterPro" id="IPR038286">
    <property type="entry name" value="IPK_sf"/>
</dbReference>
<evidence type="ECO:0000313" key="6">
    <source>
        <dbReference type="EMBL" id="KJA19096.1"/>
    </source>
</evidence>
<dbReference type="GO" id="GO:0046854">
    <property type="term" value="P:phosphatidylinositol phosphate biosynthetic process"/>
    <property type="evidence" value="ECO:0007669"/>
    <property type="project" value="TreeGrafter"/>
</dbReference>
<dbReference type="GO" id="GO:0008440">
    <property type="term" value="F:inositol-1,4,5-trisphosphate 3-kinase activity"/>
    <property type="evidence" value="ECO:0007669"/>
    <property type="project" value="TreeGrafter"/>
</dbReference>
<keyword evidence="3 4" id="KW-0418">Kinase</keyword>
<evidence type="ECO:0000256" key="5">
    <source>
        <dbReference type="SAM" id="MobiDB-lite"/>
    </source>
</evidence>
<organism evidence="6 7">
    <name type="scientific">Hypholoma sublateritium (strain FD-334 SS-4)</name>
    <dbReference type="NCBI Taxonomy" id="945553"/>
    <lineage>
        <taxon>Eukaryota</taxon>
        <taxon>Fungi</taxon>
        <taxon>Dikarya</taxon>
        <taxon>Basidiomycota</taxon>
        <taxon>Agaricomycotina</taxon>
        <taxon>Agaricomycetes</taxon>
        <taxon>Agaricomycetidae</taxon>
        <taxon>Agaricales</taxon>
        <taxon>Agaricineae</taxon>
        <taxon>Strophariaceae</taxon>
        <taxon>Hypholoma</taxon>
    </lineage>
</organism>
<comment type="similarity">
    <text evidence="1 4">Belongs to the inositol phosphokinase (IPK) family.</text>
</comment>
<keyword evidence="7" id="KW-1185">Reference proteome</keyword>
<dbReference type="OrthoDB" id="338650at2759"/>
<dbReference type="Pfam" id="PF03770">
    <property type="entry name" value="IPK"/>
    <property type="match status" value="1"/>
</dbReference>